<dbReference type="EMBL" id="BPLR01012448">
    <property type="protein sequence ID" value="GIY53986.1"/>
    <property type="molecule type" value="Genomic_DNA"/>
</dbReference>
<organism evidence="1 2">
    <name type="scientific">Caerostris extrusa</name>
    <name type="common">Bark spider</name>
    <name type="synonym">Caerostris bankana</name>
    <dbReference type="NCBI Taxonomy" id="172846"/>
    <lineage>
        <taxon>Eukaryota</taxon>
        <taxon>Metazoa</taxon>
        <taxon>Ecdysozoa</taxon>
        <taxon>Arthropoda</taxon>
        <taxon>Chelicerata</taxon>
        <taxon>Arachnida</taxon>
        <taxon>Araneae</taxon>
        <taxon>Araneomorphae</taxon>
        <taxon>Entelegynae</taxon>
        <taxon>Araneoidea</taxon>
        <taxon>Araneidae</taxon>
        <taxon>Caerostris</taxon>
    </lineage>
</organism>
<dbReference type="Proteomes" id="UP001054945">
    <property type="component" value="Unassembled WGS sequence"/>
</dbReference>
<gene>
    <name evidence="1" type="ORF">CEXT_371851</name>
</gene>
<dbReference type="AlphaFoldDB" id="A0AAV4U8C9"/>
<evidence type="ECO:0000313" key="1">
    <source>
        <dbReference type="EMBL" id="GIY53986.1"/>
    </source>
</evidence>
<proteinExistence type="predicted"/>
<reference evidence="1 2" key="1">
    <citation type="submission" date="2021-06" db="EMBL/GenBank/DDBJ databases">
        <title>Caerostris extrusa draft genome.</title>
        <authorList>
            <person name="Kono N."/>
            <person name="Arakawa K."/>
        </authorList>
    </citation>
    <scope>NUCLEOTIDE SEQUENCE [LARGE SCALE GENOMIC DNA]</scope>
</reference>
<comment type="caution">
    <text evidence="1">The sequence shown here is derived from an EMBL/GenBank/DDBJ whole genome shotgun (WGS) entry which is preliminary data.</text>
</comment>
<evidence type="ECO:0000313" key="2">
    <source>
        <dbReference type="Proteomes" id="UP001054945"/>
    </source>
</evidence>
<sequence length="89" mass="10381">MEEWGRGGVMESGEMDIFLSGIDSSRDNRFVAVCRANALCIKPSVPHDGMRMVRHFFGNPFFFKIKIVKIYRQDIDEKGPRLFTYQYVK</sequence>
<keyword evidence="2" id="KW-1185">Reference proteome</keyword>
<name>A0AAV4U8C9_CAEEX</name>
<accession>A0AAV4U8C9</accession>
<protein>
    <submittedName>
        <fullName evidence="1">Uncharacterized protein</fullName>
    </submittedName>
</protein>